<feature type="compositionally biased region" description="Low complexity" evidence="2">
    <location>
        <begin position="957"/>
        <end position="972"/>
    </location>
</feature>
<feature type="coiled-coil region" evidence="1">
    <location>
        <begin position="245"/>
        <end position="286"/>
    </location>
</feature>
<proteinExistence type="predicted"/>
<feature type="region of interest" description="Disordered" evidence="2">
    <location>
        <begin position="302"/>
        <end position="362"/>
    </location>
</feature>
<dbReference type="OrthoDB" id="3246974at2759"/>
<reference evidence="4" key="2">
    <citation type="submission" date="2015-01" db="EMBL/GenBank/DDBJ databases">
        <title>Evolutionary Origins and Diversification of the Mycorrhizal Mutualists.</title>
        <authorList>
            <consortium name="DOE Joint Genome Institute"/>
            <consortium name="Mycorrhizal Genomics Consortium"/>
            <person name="Kohler A."/>
            <person name="Kuo A."/>
            <person name="Nagy L.G."/>
            <person name="Floudas D."/>
            <person name="Copeland A."/>
            <person name="Barry K.W."/>
            <person name="Cichocki N."/>
            <person name="Veneault-Fourrey C."/>
            <person name="LaButti K."/>
            <person name="Lindquist E.A."/>
            <person name="Lipzen A."/>
            <person name="Lundell T."/>
            <person name="Morin E."/>
            <person name="Murat C."/>
            <person name="Riley R."/>
            <person name="Ohm R."/>
            <person name="Sun H."/>
            <person name="Tunlid A."/>
            <person name="Henrissat B."/>
            <person name="Grigoriev I.V."/>
            <person name="Hibbett D.S."/>
            <person name="Martin F."/>
        </authorList>
    </citation>
    <scope>NUCLEOTIDE SEQUENCE [LARGE SCALE GENOMIC DNA]</scope>
    <source>
        <strain evidence="4">MUT 4182</strain>
    </source>
</reference>
<feature type="region of interest" description="Disordered" evidence="2">
    <location>
        <begin position="650"/>
        <end position="688"/>
    </location>
</feature>
<accession>A0A0C3L4S1</accession>
<evidence type="ECO:0000256" key="2">
    <source>
        <dbReference type="SAM" id="MobiDB-lite"/>
    </source>
</evidence>
<gene>
    <name evidence="3" type="ORF">M407DRAFT_231240</name>
</gene>
<feature type="coiled-coil region" evidence="1">
    <location>
        <begin position="744"/>
        <end position="785"/>
    </location>
</feature>
<reference evidence="3 4" key="1">
    <citation type="submission" date="2014-04" db="EMBL/GenBank/DDBJ databases">
        <authorList>
            <consortium name="DOE Joint Genome Institute"/>
            <person name="Kuo A."/>
            <person name="Girlanda M."/>
            <person name="Perotto S."/>
            <person name="Kohler A."/>
            <person name="Nagy L.G."/>
            <person name="Floudas D."/>
            <person name="Copeland A."/>
            <person name="Barry K.W."/>
            <person name="Cichocki N."/>
            <person name="Veneault-Fourrey C."/>
            <person name="LaButti K."/>
            <person name="Lindquist E.A."/>
            <person name="Lipzen A."/>
            <person name="Lundell T."/>
            <person name="Morin E."/>
            <person name="Murat C."/>
            <person name="Sun H."/>
            <person name="Tunlid A."/>
            <person name="Henrissat B."/>
            <person name="Grigoriev I.V."/>
            <person name="Hibbett D.S."/>
            <person name="Martin F."/>
            <person name="Nordberg H.P."/>
            <person name="Cantor M.N."/>
            <person name="Hua S.X."/>
        </authorList>
    </citation>
    <scope>NUCLEOTIDE SEQUENCE [LARGE SCALE GENOMIC DNA]</scope>
    <source>
        <strain evidence="3 4">MUT 4182</strain>
    </source>
</reference>
<evidence type="ECO:0000256" key="1">
    <source>
        <dbReference type="SAM" id="Coils"/>
    </source>
</evidence>
<feature type="region of interest" description="Disordered" evidence="2">
    <location>
        <begin position="941"/>
        <end position="1006"/>
    </location>
</feature>
<sequence>MTSLLLPLSAYHAPFFLEVPGGFGGPTILRDAVPPGTPSPARTAHESFTAHPPNPSLPPNLQFSDNDHTSAAQYPRDATSTFLWANGLSLGEEPNPAPFTPGVQMEEDNEEYYADPGAPPPLSQLEGARKNNRGDPKKVPPGGHFLRKLSLMLNDEAMDKYIRSNKIDGMNAFTIPNIEAFVANALSEYFPDMNQDKESGIWILRNKVPSRALRRPKNPPSRSTGQELRPVTPTASSAILHPEDQPNLYARVDKLENELKAARSELKTTRELLSEAETQLRAMMNMVHEMSIRMGALFTGNSSSHPAAPSGPVAGTVGDVFQGKRAGSSGGTHYEPSSKRLSNTPIIQTSQDNSSRSGMEPTVNTIDPALLQWPPNQQPPSFASFPSPAHTLPPASSQQISGGGFPQDNLFYSRVENDPYPMGLDHFRQQPTATPPTGRPNPASTTAAAFAGQAPVPPRNSFSPGPSSGRLLYGGAQPVPPPQPRGSSWFWNRSASRVDQSCIAFFELRLATGTSPGTEQQSRVLPCDEQARRVLQEARCIEWKPPSTPDDVHVWQAWSGCEAPLQSQAPNSTTQTSSQKIIATWALELMIFGYCFRRLFVRFNWTTNLSATHLAPVLSLPPKKFSPSMSSPSAPITGFGQLHGAHAWRSSSSNTSLHPSDLLPSARHHLSDAQSSNRKEHDADSLEGRFPSKAYGMLDDKTMAKYVRWHQDRDSYGLFIPDIDAFVAYALPVHFPEMNKPLSLQELQARIRRLEGDNIHIRNENNQLKHENNQLRNEVGELRHRQLVSDGRLGKVETQIQEIMRKLAATSIGGDPFNPVGHPGLGVAVFNNNLQTNEARNPSGVQGGFPFKPQPVAYGGGAAQDVLPHSGSGSSYDTIDPALFGQPSHPQSSGFNSVTNPGISLSYPGGYAAPGGYFSQPFLMQNVSQSDLAIMHLVDPSSGHPQTSIPANGAPSFTHNTPTVTFTTPTPNRVQASNSPGVSGRRGPLGPMSRVPPLLPPNGSGR</sequence>
<feature type="compositionally biased region" description="Basic and acidic residues" evidence="2">
    <location>
        <begin position="677"/>
        <end position="687"/>
    </location>
</feature>
<keyword evidence="4" id="KW-1185">Reference proteome</keyword>
<evidence type="ECO:0000313" key="3">
    <source>
        <dbReference type="EMBL" id="KIO16607.1"/>
    </source>
</evidence>
<dbReference type="HOGENOM" id="CLU_298629_0_0_1"/>
<evidence type="ECO:0008006" key="5">
    <source>
        <dbReference type="Google" id="ProtNLM"/>
    </source>
</evidence>
<keyword evidence="1" id="KW-0175">Coiled coil</keyword>
<feature type="region of interest" description="Disordered" evidence="2">
    <location>
        <begin position="111"/>
        <end position="144"/>
    </location>
</feature>
<feature type="compositionally biased region" description="Polar residues" evidence="2">
    <location>
        <begin position="339"/>
        <end position="362"/>
    </location>
</feature>
<dbReference type="EMBL" id="KN823520">
    <property type="protein sequence ID" value="KIO16607.1"/>
    <property type="molecule type" value="Genomic_DNA"/>
</dbReference>
<feature type="compositionally biased region" description="Basic and acidic residues" evidence="2">
    <location>
        <begin position="127"/>
        <end position="138"/>
    </location>
</feature>
<name>A0A0C3L4S1_9AGAM</name>
<feature type="region of interest" description="Disordered" evidence="2">
    <location>
        <begin position="375"/>
        <end position="414"/>
    </location>
</feature>
<feature type="region of interest" description="Disordered" evidence="2">
    <location>
        <begin position="453"/>
        <end position="484"/>
    </location>
</feature>
<evidence type="ECO:0000313" key="4">
    <source>
        <dbReference type="Proteomes" id="UP000054248"/>
    </source>
</evidence>
<feature type="region of interest" description="Disordered" evidence="2">
    <location>
        <begin position="32"/>
        <end position="72"/>
    </location>
</feature>
<protein>
    <recommendedName>
        <fullName evidence="5">HSF-type DNA-binding domain-containing protein</fullName>
    </recommendedName>
</protein>
<organism evidence="3 4">
    <name type="scientific">Tulasnella calospora MUT 4182</name>
    <dbReference type="NCBI Taxonomy" id="1051891"/>
    <lineage>
        <taxon>Eukaryota</taxon>
        <taxon>Fungi</taxon>
        <taxon>Dikarya</taxon>
        <taxon>Basidiomycota</taxon>
        <taxon>Agaricomycotina</taxon>
        <taxon>Agaricomycetes</taxon>
        <taxon>Cantharellales</taxon>
        <taxon>Tulasnellaceae</taxon>
        <taxon>Tulasnella</taxon>
    </lineage>
</organism>
<dbReference type="Proteomes" id="UP000054248">
    <property type="component" value="Unassembled WGS sequence"/>
</dbReference>
<dbReference type="AlphaFoldDB" id="A0A0C3L4S1"/>
<feature type="compositionally biased region" description="Low complexity" evidence="2">
    <location>
        <begin position="379"/>
        <end position="389"/>
    </location>
</feature>
<feature type="compositionally biased region" description="Polar residues" evidence="2">
    <location>
        <begin position="59"/>
        <end position="72"/>
    </location>
</feature>
<feature type="region of interest" description="Disordered" evidence="2">
    <location>
        <begin position="212"/>
        <end position="239"/>
    </location>
</feature>